<evidence type="ECO:0000256" key="2">
    <source>
        <dbReference type="ARBA" id="ARBA00022777"/>
    </source>
</evidence>
<dbReference type="SUPFAM" id="SSF53613">
    <property type="entry name" value="Ribokinase-like"/>
    <property type="match status" value="1"/>
</dbReference>
<dbReference type="InterPro" id="IPR011611">
    <property type="entry name" value="PfkB_dom"/>
</dbReference>
<keyword evidence="5" id="KW-1185">Reference proteome</keyword>
<proteinExistence type="predicted"/>
<keyword evidence="1 4" id="KW-0808">Transferase</keyword>
<dbReference type="RefSeq" id="WP_386671528.1">
    <property type="nucleotide sequence ID" value="NZ_JBHLTG010000005.1"/>
</dbReference>
<organism evidence="4 5">
    <name type="scientific">Lysobacter korlensis</name>
    <dbReference type="NCBI Taxonomy" id="553636"/>
    <lineage>
        <taxon>Bacteria</taxon>
        <taxon>Pseudomonadati</taxon>
        <taxon>Pseudomonadota</taxon>
        <taxon>Gammaproteobacteria</taxon>
        <taxon>Lysobacterales</taxon>
        <taxon>Lysobacteraceae</taxon>
        <taxon>Lysobacter</taxon>
    </lineage>
</organism>
<comment type="caution">
    <text evidence="4">The sequence shown here is derived from an EMBL/GenBank/DDBJ whole genome shotgun (WGS) entry which is preliminary data.</text>
</comment>
<name>A0ABV6RSY8_9GAMM</name>
<sequence>MYSIAVAGHICVDLTPELHAGGEPAPGQLVEVGPLSIRVGGSVANTGLVLADLGAEVTPYTTIGADGLGALLTGELQGRGLDTSHVVVSPEGATSYSVVVERPGQDRTFWHHTGANILFDGADVDSGSSDILHVGYPPLLPALVAGGGAPLAGLLARSHAAGGTTSVDLSVVDPDSAAGAADWDAILNAMCAHTDVLSPSLDDLTSALRIEEGFSVALVDRLAARFLTAGVAVVAISAGPHGLFIRTGTAARFRSSGRALAGVAHWAERSLDVPPVAVDDVVTTNGAGDAASAGLLFAIAIGASLEEAGRISAACSAAVIQGRRATPATIATLTPGLGGLLAAGR</sequence>
<dbReference type="EC" id="2.7.1.-" evidence="4"/>
<dbReference type="GO" id="GO:0016301">
    <property type="term" value="F:kinase activity"/>
    <property type="evidence" value="ECO:0007669"/>
    <property type="project" value="UniProtKB-KW"/>
</dbReference>
<evidence type="ECO:0000259" key="3">
    <source>
        <dbReference type="Pfam" id="PF00294"/>
    </source>
</evidence>
<dbReference type="PANTHER" id="PTHR10584">
    <property type="entry name" value="SUGAR KINASE"/>
    <property type="match status" value="1"/>
</dbReference>
<dbReference type="Pfam" id="PF00294">
    <property type="entry name" value="PfkB"/>
    <property type="match status" value="1"/>
</dbReference>
<protein>
    <submittedName>
        <fullName evidence="4">Carbohydrate kinase family protein</fullName>
        <ecNumber evidence="4">2.7.1.-</ecNumber>
    </submittedName>
</protein>
<evidence type="ECO:0000313" key="4">
    <source>
        <dbReference type="EMBL" id="MFC0680095.1"/>
    </source>
</evidence>
<dbReference type="InterPro" id="IPR029056">
    <property type="entry name" value="Ribokinase-like"/>
</dbReference>
<reference evidence="4 5" key="1">
    <citation type="submission" date="2024-09" db="EMBL/GenBank/DDBJ databases">
        <authorList>
            <person name="Sun Q."/>
            <person name="Mori K."/>
        </authorList>
    </citation>
    <scope>NUCLEOTIDE SEQUENCE [LARGE SCALE GENOMIC DNA]</scope>
    <source>
        <strain evidence="4 5">KCTC 23076</strain>
    </source>
</reference>
<keyword evidence="2 4" id="KW-0418">Kinase</keyword>
<evidence type="ECO:0000256" key="1">
    <source>
        <dbReference type="ARBA" id="ARBA00022679"/>
    </source>
</evidence>
<dbReference type="PANTHER" id="PTHR10584:SF166">
    <property type="entry name" value="RIBOKINASE"/>
    <property type="match status" value="1"/>
</dbReference>
<feature type="domain" description="Carbohydrate kinase PfkB" evidence="3">
    <location>
        <begin position="3"/>
        <end position="326"/>
    </location>
</feature>
<accession>A0ABV6RSY8</accession>
<evidence type="ECO:0000313" key="5">
    <source>
        <dbReference type="Proteomes" id="UP001589896"/>
    </source>
</evidence>
<dbReference type="EMBL" id="JBHLTG010000005">
    <property type="protein sequence ID" value="MFC0680095.1"/>
    <property type="molecule type" value="Genomic_DNA"/>
</dbReference>
<dbReference type="Gene3D" id="3.40.1190.20">
    <property type="match status" value="1"/>
</dbReference>
<dbReference type="Proteomes" id="UP001589896">
    <property type="component" value="Unassembled WGS sequence"/>
</dbReference>
<gene>
    <name evidence="4" type="ORF">ACFFGH_19850</name>
</gene>